<dbReference type="Pfam" id="PF01323">
    <property type="entry name" value="DSBA"/>
    <property type="match status" value="1"/>
</dbReference>
<feature type="domain" description="DSBA-like thioredoxin" evidence="1">
    <location>
        <begin position="10"/>
        <end position="207"/>
    </location>
</feature>
<sequence length="211" mass="23734">MSQQSAAGSITVYSDYVCPFCYLGRASLSEYQETRDEALEIDWHPFDLRSQKRNPDGTIDHSVDDGKDDEYFEQAKQNVRRLAEEYDVEMDLDIARDVDSLPAQVVSYYLKGHADYETWLAFDEAVFEALWTEGKDIGDEELLVELATAAGVDEGEVRSALDDDALHEEVREQFNDAQRDGVTGVPTFAYDGYAARGAVPPEQLERLVEGT</sequence>
<dbReference type="SUPFAM" id="SSF52833">
    <property type="entry name" value="Thioredoxin-like"/>
    <property type="match status" value="1"/>
</dbReference>
<keyword evidence="3" id="KW-1185">Reference proteome</keyword>
<comment type="caution">
    <text evidence="2">The sequence shown here is derived from an EMBL/GenBank/DDBJ whole genome shotgun (WGS) entry which is preliminary data.</text>
</comment>
<dbReference type="OrthoDB" id="359198at2157"/>
<dbReference type="EMBL" id="WSZK01000029">
    <property type="protein sequence ID" value="MWG35993.1"/>
    <property type="molecule type" value="Genomic_DNA"/>
</dbReference>
<evidence type="ECO:0000313" key="2">
    <source>
        <dbReference type="EMBL" id="MWG35993.1"/>
    </source>
</evidence>
<dbReference type="RefSeq" id="WP_158205661.1">
    <property type="nucleotide sequence ID" value="NZ_WSZK01000029.1"/>
</dbReference>
<dbReference type="Proteomes" id="UP000451471">
    <property type="component" value="Unassembled WGS sequence"/>
</dbReference>
<dbReference type="GO" id="GO:0016491">
    <property type="term" value="F:oxidoreductase activity"/>
    <property type="evidence" value="ECO:0007669"/>
    <property type="project" value="InterPro"/>
</dbReference>
<dbReference type="CDD" id="cd03024">
    <property type="entry name" value="DsbA_FrnE"/>
    <property type="match status" value="1"/>
</dbReference>
<dbReference type="PANTHER" id="PTHR13887:SF41">
    <property type="entry name" value="THIOREDOXIN SUPERFAMILY PROTEIN"/>
    <property type="match status" value="1"/>
</dbReference>
<dbReference type="InterPro" id="IPR036249">
    <property type="entry name" value="Thioredoxin-like_sf"/>
</dbReference>
<accession>A0A6B0GTQ2</accession>
<evidence type="ECO:0000313" key="3">
    <source>
        <dbReference type="Proteomes" id="UP000451471"/>
    </source>
</evidence>
<protein>
    <submittedName>
        <fullName evidence="2">Thioredoxin domain-containing protein</fullName>
    </submittedName>
</protein>
<evidence type="ECO:0000259" key="1">
    <source>
        <dbReference type="Pfam" id="PF01323"/>
    </source>
</evidence>
<reference evidence="2 3" key="1">
    <citation type="submission" date="2019-12" db="EMBL/GenBank/DDBJ databases">
        <title>Halocatena pleomorpha gen. nov. sp. nov., an extremely halophilic archaeon of family Halobacteriaceae isolated from saltpan soil.</title>
        <authorList>
            <person name="Pal Y."/>
            <person name="Verma A."/>
            <person name="Krishnamurthi S."/>
            <person name="Kumar P."/>
        </authorList>
    </citation>
    <scope>NUCLEOTIDE SEQUENCE [LARGE SCALE GENOMIC DNA]</scope>
    <source>
        <strain evidence="2 3">JCM 16495</strain>
    </source>
</reference>
<organism evidence="2 3">
    <name type="scientific">Halomarina oriensis</name>
    <dbReference type="NCBI Taxonomy" id="671145"/>
    <lineage>
        <taxon>Archaea</taxon>
        <taxon>Methanobacteriati</taxon>
        <taxon>Methanobacteriota</taxon>
        <taxon>Stenosarchaea group</taxon>
        <taxon>Halobacteria</taxon>
        <taxon>Halobacteriales</taxon>
        <taxon>Natronomonadaceae</taxon>
        <taxon>Halomarina</taxon>
    </lineage>
</organism>
<gene>
    <name evidence="2" type="ORF">GQS65_16115</name>
</gene>
<proteinExistence type="predicted"/>
<dbReference type="Gene3D" id="3.40.30.10">
    <property type="entry name" value="Glutaredoxin"/>
    <property type="match status" value="1"/>
</dbReference>
<dbReference type="AlphaFoldDB" id="A0A6B0GTQ2"/>
<dbReference type="PANTHER" id="PTHR13887">
    <property type="entry name" value="GLUTATHIONE S-TRANSFERASE KAPPA"/>
    <property type="match status" value="1"/>
</dbReference>
<name>A0A6B0GTQ2_9EURY</name>
<dbReference type="InterPro" id="IPR001853">
    <property type="entry name" value="DSBA-like_thioredoxin_dom"/>
</dbReference>